<dbReference type="InterPro" id="IPR001611">
    <property type="entry name" value="Leu-rich_rpt"/>
</dbReference>
<dbReference type="OrthoDB" id="676979at2759"/>
<dbReference type="PANTHER" id="PTHR48051">
    <property type="match status" value="1"/>
</dbReference>
<dbReference type="InterPro" id="IPR036047">
    <property type="entry name" value="F-box-like_dom_sf"/>
</dbReference>
<dbReference type="InterPro" id="IPR050216">
    <property type="entry name" value="LRR_domain-containing"/>
</dbReference>
<name>A0A2P6VHX2_9CHLO</name>
<dbReference type="PROSITE" id="PS51450">
    <property type="entry name" value="LRR"/>
    <property type="match status" value="1"/>
</dbReference>
<organism evidence="4 5">
    <name type="scientific">Micractinium conductrix</name>
    <dbReference type="NCBI Taxonomy" id="554055"/>
    <lineage>
        <taxon>Eukaryota</taxon>
        <taxon>Viridiplantae</taxon>
        <taxon>Chlorophyta</taxon>
        <taxon>core chlorophytes</taxon>
        <taxon>Trebouxiophyceae</taxon>
        <taxon>Chlorellales</taxon>
        <taxon>Chlorellaceae</taxon>
        <taxon>Chlorella clade</taxon>
        <taxon>Micractinium</taxon>
    </lineage>
</organism>
<dbReference type="Proteomes" id="UP000239649">
    <property type="component" value="Unassembled WGS sequence"/>
</dbReference>
<dbReference type="EMBL" id="LHPF02000006">
    <property type="protein sequence ID" value="PSC73680.1"/>
    <property type="molecule type" value="Genomic_DNA"/>
</dbReference>
<dbReference type="Gene3D" id="3.80.10.10">
    <property type="entry name" value="Ribonuclease Inhibitor"/>
    <property type="match status" value="1"/>
</dbReference>
<comment type="caution">
    <text evidence="4">The sequence shown here is derived from an EMBL/GenBank/DDBJ whole genome shotgun (WGS) entry which is preliminary data.</text>
</comment>
<evidence type="ECO:0000313" key="5">
    <source>
        <dbReference type="Proteomes" id="UP000239649"/>
    </source>
</evidence>
<dbReference type="GO" id="GO:0005930">
    <property type="term" value="C:axoneme"/>
    <property type="evidence" value="ECO:0007669"/>
    <property type="project" value="UniProtKB-SubCell"/>
</dbReference>
<keyword evidence="5" id="KW-1185">Reference proteome</keyword>
<dbReference type="SUPFAM" id="SSF52058">
    <property type="entry name" value="L domain-like"/>
    <property type="match status" value="1"/>
</dbReference>
<evidence type="ECO:0000256" key="1">
    <source>
        <dbReference type="ARBA" id="ARBA00004430"/>
    </source>
</evidence>
<evidence type="ECO:0000256" key="3">
    <source>
        <dbReference type="ARBA" id="ARBA00022737"/>
    </source>
</evidence>
<comment type="subcellular location">
    <subcellularLocation>
        <location evidence="1">Cytoplasm</location>
        <location evidence="1">Cytoskeleton</location>
        <location evidence="1">Cilium axoneme</location>
    </subcellularLocation>
</comment>
<sequence length="510" mass="54861">MGKAKKPPGPWADLQCDVLQSVAAKLPLRDRFKLNLVCRSWRQGLEDAPQVWEAVTVDPRRKASTSRRVRFVKHLPTGEALAAWFGRYGRHTRCLHLRHLDAASQAEGCGAAPDVAALLESVAGGLQQLVVQQCTVQELLSGHAATLRALRSLTSLHVQLPLDEPGLSLGAPGAAFITALSNLQDLALASAYQLPQHALPASLDALPRLRSLQLARVGGPRGVLADLERGSSGGVYMLHVAAGLPRALAALERLVLSDFCLLEEEPGEEEEHAAWRLGRLPPALLGLPALTSLVLADVGLGLRGPIPAAAAATEADARRYPLPAQLGSLAGSLRELVLLNHTAGQEELGALSALTCLTSLSLTAKWRHQPTHAPDALSQLTGLRQLKLSHGLTQVPACITGLTRLTLLDLSFNSLKSLKPGDYLKRLVAVNLRANLLSHFPLQLKVARHTAVELQLPQNDSMTISEKDVEQLLTFDKLKQLTIYGASDDKATRRCLAALQRACPWLLVDV</sequence>
<evidence type="ECO:0000256" key="2">
    <source>
        <dbReference type="ARBA" id="ARBA00022614"/>
    </source>
</evidence>
<proteinExistence type="predicted"/>
<accession>A0A2P6VHX2</accession>
<dbReference type="Gene3D" id="1.20.1280.50">
    <property type="match status" value="1"/>
</dbReference>
<dbReference type="InterPro" id="IPR032675">
    <property type="entry name" value="LRR_dom_sf"/>
</dbReference>
<gene>
    <name evidence="4" type="ORF">C2E20_3141</name>
</gene>
<evidence type="ECO:0000313" key="4">
    <source>
        <dbReference type="EMBL" id="PSC73680.1"/>
    </source>
</evidence>
<dbReference type="PANTHER" id="PTHR48051:SF1">
    <property type="entry name" value="RAS SUPPRESSOR PROTEIN 1"/>
    <property type="match status" value="1"/>
</dbReference>
<keyword evidence="2" id="KW-0433">Leucine-rich repeat</keyword>
<dbReference type="AlphaFoldDB" id="A0A2P6VHX2"/>
<dbReference type="SUPFAM" id="SSF81383">
    <property type="entry name" value="F-box domain"/>
    <property type="match status" value="1"/>
</dbReference>
<protein>
    <submittedName>
        <fullName evidence="4">Adenylate cyclase</fullName>
    </submittedName>
</protein>
<reference evidence="4 5" key="1">
    <citation type="journal article" date="2018" name="Plant J.">
        <title>Genome sequences of Chlorella sorokiniana UTEX 1602 and Micractinium conductrix SAG 241.80: implications to maltose excretion by a green alga.</title>
        <authorList>
            <person name="Arriola M.B."/>
            <person name="Velmurugan N."/>
            <person name="Zhang Y."/>
            <person name="Plunkett M.H."/>
            <person name="Hondzo H."/>
            <person name="Barney B.M."/>
        </authorList>
    </citation>
    <scope>NUCLEOTIDE SEQUENCE [LARGE SCALE GENOMIC DNA]</scope>
    <source>
        <strain evidence="4 5">SAG 241.80</strain>
    </source>
</reference>
<keyword evidence="3" id="KW-0677">Repeat</keyword>